<dbReference type="RefSeq" id="WP_085673021.1">
    <property type="nucleotide sequence ID" value="NZ_JACKRU010000822.1"/>
</dbReference>
<dbReference type="InterPro" id="IPR000084">
    <property type="entry name" value="PE-PGRS_N"/>
</dbReference>
<feature type="domain" description="PE" evidence="1">
    <location>
        <begin position="4"/>
        <end position="94"/>
    </location>
</feature>
<accession>A0A1X2DQV0</accession>
<dbReference type="Gene3D" id="1.10.287.850">
    <property type="entry name" value="HP0062-like domain"/>
    <property type="match status" value="1"/>
</dbReference>
<reference evidence="3 4" key="1">
    <citation type="submission" date="2016-01" db="EMBL/GenBank/DDBJ databases">
        <title>The new phylogeny of the genus Mycobacterium.</title>
        <authorList>
            <person name="Tarcisio F."/>
            <person name="Conor M."/>
            <person name="Antonella G."/>
            <person name="Elisabetta G."/>
            <person name="Giulia F.S."/>
            <person name="Sara T."/>
            <person name="Anna F."/>
            <person name="Clotilde B."/>
            <person name="Roberto B."/>
            <person name="Veronica D.S."/>
            <person name="Fabio R."/>
            <person name="Monica P."/>
            <person name="Olivier J."/>
            <person name="Enrico T."/>
            <person name="Nicola S."/>
        </authorList>
    </citation>
    <scope>NUCLEOTIDE SEQUENCE [LARGE SCALE GENOMIC DNA]</scope>
    <source>
        <strain evidence="3 4">DSM 44166</strain>
    </source>
</reference>
<dbReference type="AlphaFoldDB" id="A0A1X2DQV0"/>
<dbReference type="Proteomes" id="UP000193317">
    <property type="component" value="Unassembled WGS sequence"/>
</dbReference>
<evidence type="ECO:0000313" key="4">
    <source>
        <dbReference type="Proteomes" id="UP000193317"/>
    </source>
</evidence>
<keyword evidence="4" id="KW-1185">Reference proteome</keyword>
<protein>
    <submittedName>
        <fullName evidence="3">PE family protein</fullName>
    </submittedName>
</protein>
<evidence type="ECO:0000259" key="1">
    <source>
        <dbReference type="Pfam" id="PF00934"/>
    </source>
</evidence>
<organism evidence="3 4">
    <name type="scientific">Mycobacterium szulgai</name>
    <dbReference type="NCBI Taxonomy" id="1787"/>
    <lineage>
        <taxon>Bacteria</taxon>
        <taxon>Bacillati</taxon>
        <taxon>Actinomycetota</taxon>
        <taxon>Actinomycetes</taxon>
        <taxon>Mycobacteriales</taxon>
        <taxon>Mycobacteriaceae</taxon>
        <taxon>Mycobacterium</taxon>
    </lineage>
</organism>
<dbReference type="SUPFAM" id="SSF140459">
    <property type="entry name" value="PE/PPE dimer-like"/>
    <property type="match status" value="1"/>
</dbReference>
<dbReference type="InterPro" id="IPR038332">
    <property type="entry name" value="PPE_sf"/>
</dbReference>
<gene>
    <name evidence="3" type="ORF">AWC27_11715</name>
</gene>
<dbReference type="OrthoDB" id="4568361at2"/>
<proteinExistence type="predicted"/>
<evidence type="ECO:0000313" key="3">
    <source>
        <dbReference type="EMBL" id="ORW90049.1"/>
    </source>
</evidence>
<comment type="caution">
    <text evidence="3">The sequence shown here is derived from an EMBL/GenBank/DDBJ whole genome shotgun (WGS) entry which is preliminary data.</text>
</comment>
<sequence length="561" mass="58230">MSYVTTQPQVIADAAASLAQIRSAMASASAAAASPTTSLLAAAQDEVSAAAAALFGSYAQEYQAVVSQASLFHDEFVRALTGAGNAYAVAEATNAAPALLADPFVALIMQGSGISIPTVPYMKSVEPYIRHLFGTPADLIPLTTPEGLYPLTQIKDLPLNQSVSTGVQILDNALYGPQGLISQQHLNVNVLGLSQSAVITSLEMRHLASLGSPNTNNLSFTLLGNPMNPNGGLMSRFAGLQLPSIGLDFYGAMPTHTGYQSNTYSFIYDGYADFPKYPINLLADINAFAGIQYVHGNYPDLDPAHLPTGYQLVHLPTTDPNNNFYMITYSNLPILEPLRALPILGNPLADLIQPDLTYLINLGYGDPHYGYSLGYADVATPFGLLPSVDPVSFAGDMVTGAQQGVGAFVSDISAMSAPSPAGPGGLLGSLTSTFSSGGTGGTGGPSLLPSLSLNFSPDNFIHTLKTLNTDITNTITNTSANLYAIGLPTADIANAVLTTLPSYNLNLFLDGVQQVVDGDPVGGLSYAFGAPIAADTALLTLAGGFELNVLLNAIGEIAGGD</sequence>
<dbReference type="Pfam" id="PF08237">
    <property type="entry name" value="PE-PPE"/>
    <property type="match status" value="1"/>
</dbReference>
<dbReference type="EMBL" id="LQPW01000165">
    <property type="protein sequence ID" value="ORW90049.1"/>
    <property type="molecule type" value="Genomic_DNA"/>
</dbReference>
<name>A0A1X2DQV0_MYCSZ</name>
<evidence type="ECO:0000259" key="2">
    <source>
        <dbReference type="Pfam" id="PF08237"/>
    </source>
</evidence>
<dbReference type="Pfam" id="PF00934">
    <property type="entry name" value="PE"/>
    <property type="match status" value="1"/>
</dbReference>
<dbReference type="InterPro" id="IPR013228">
    <property type="entry name" value="PE-PPE_C"/>
</dbReference>
<feature type="domain" description="PE-PPE" evidence="2">
    <location>
        <begin position="142"/>
        <end position="364"/>
    </location>
</feature>